<sequence length="36" mass="3994">MRARKEALRPKCKKAGSVNRPFDVTPENPRNKIGGA</sequence>
<dbReference type="Proteomes" id="UP000018217">
    <property type="component" value="Unassembled WGS sequence"/>
</dbReference>
<dbReference type="AlphaFoldDB" id="V5ZA13"/>
<protein>
    <submittedName>
        <fullName evidence="2">Uncharacterized protein</fullName>
    </submittedName>
</protein>
<organism evidence="2 3">
    <name type="scientific">Erwinia piriflorinigrans CFBP 5888</name>
    <dbReference type="NCBI Taxonomy" id="1161919"/>
    <lineage>
        <taxon>Bacteria</taxon>
        <taxon>Pseudomonadati</taxon>
        <taxon>Pseudomonadota</taxon>
        <taxon>Gammaproteobacteria</taxon>
        <taxon>Enterobacterales</taxon>
        <taxon>Erwiniaceae</taxon>
        <taxon>Erwinia</taxon>
    </lineage>
</organism>
<comment type="caution">
    <text evidence="2">The sequence shown here is derived from an EMBL/GenBank/DDBJ whole genome shotgun (WGS) entry which is preliminary data.</text>
</comment>
<feature type="region of interest" description="Disordered" evidence="1">
    <location>
        <begin position="1"/>
        <end position="36"/>
    </location>
</feature>
<evidence type="ECO:0000256" key="1">
    <source>
        <dbReference type="SAM" id="MobiDB-lite"/>
    </source>
</evidence>
<accession>V5ZA13</accession>
<evidence type="ECO:0000313" key="2">
    <source>
        <dbReference type="EMBL" id="CCG88065.1"/>
    </source>
</evidence>
<dbReference type="STRING" id="1161919.EPIR_2702"/>
<proteinExistence type="predicted"/>
<reference evidence="2 3" key="1">
    <citation type="journal article" date="2013" name="Syst. Appl. Microbiol.">
        <title>Phylogenetic position and virulence apparatus of the pear flower necrosis pathogen Erwinia piriflorinigrans CFBP 5888T as assessed by comparative genomics.</title>
        <authorList>
            <person name="Smits T.H."/>
            <person name="Rezzonico F."/>
            <person name="Lopez M.M."/>
            <person name="Blom J."/>
            <person name="Goesmann A."/>
            <person name="Frey J.E."/>
            <person name="Duffy B."/>
        </authorList>
    </citation>
    <scope>NUCLEOTIDE SEQUENCE [LARGE SCALE GENOMIC DNA]</scope>
    <source>
        <strain evidence="3">CFBP5888</strain>
    </source>
</reference>
<evidence type="ECO:0000313" key="3">
    <source>
        <dbReference type="Proteomes" id="UP000018217"/>
    </source>
</evidence>
<keyword evidence="3" id="KW-1185">Reference proteome</keyword>
<dbReference type="EMBL" id="CAHS01000016">
    <property type="protein sequence ID" value="CCG88065.1"/>
    <property type="molecule type" value="Genomic_DNA"/>
</dbReference>
<gene>
    <name evidence="2" type="ORF">EPIR_2702</name>
</gene>
<name>V5ZA13_9GAMM</name>